<reference evidence="3 4" key="1">
    <citation type="submission" date="2018-03" db="EMBL/GenBank/DDBJ databases">
        <title>Genomic Encyclopedia of Archaeal and Bacterial Type Strains, Phase II (KMG-II): from individual species to whole genera.</title>
        <authorList>
            <person name="Goeker M."/>
        </authorList>
    </citation>
    <scope>NUCLEOTIDE SEQUENCE [LARGE SCALE GENOMIC DNA]</scope>
    <source>
        <strain evidence="3 4">DSM 45601</strain>
    </source>
</reference>
<evidence type="ECO:0000313" key="3">
    <source>
        <dbReference type="EMBL" id="PRX98721.1"/>
    </source>
</evidence>
<keyword evidence="1" id="KW-0812">Transmembrane</keyword>
<dbReference type="InterPro" id="IPR050623">
    <property type="entry name" value="Glucan_succinyl_AcylTrfase"/>
</dbReference>
<evidence type="ECO:0000313" key="4">
    <source>
        <dbReference type="Proteomes" id="UP000237846"/>
    </source>
</evidence>
<feature type="transmembrane region" description="Helical" evidence="1">
    <location>
        <begin position="323"/>
        <end position="348"/>
    </location>
</feature>
<dbReference type="InterPro" id="IPR002656">
    <property type="entry name" value="Acyl_transf_3_dom"/>
</dbReference>
<feature type="transmembrane region" description="Helical" evidence="1">
    <location>
        <begin position="255"/>
        <end position="278"/>
    </location>
</feature>
<keyword evidence="4" id="KW-1185">Reference proteome</keyword>
<dbReference type="GO" id="GO:0016747">
    <property type="term" value="F:acyltransferase activity, transferring groups other than amino-acyl groups"/>
    <property type="evidence" value="ECO:0007669"/>
    <property type="project" value="InterPro"/>
</dbReference>
<dbReference type="OrthoDB" id="7375713at2"/>
<comment type="caution">
    <text evidence="3">The sequence shown here is derived from an EMBL/GenBank/DDBJ whole genome shotgun (WGS) entry which is preliminary data.</text>
</comment>
<feature type="transmembrane region" description="Helical" evidence="1">
    <location>
        <begin position="354"/>
        <end position="376"/>
    </location>
</feature>
<feature type="transmembrane region" description="Helical" evidence="1">
    <location>
        <begin position="30"/>
        <end position="50"/>
    </location>
</feature>
<keyword evidence="1" id="KW-0472">Membrane</keyword>
<feature type="transmembrane region" description="Helical" evidence="1">
    <location>
        <begin position="110"/>
        <end position="133"/>
    </location>
</feature>
<name>A0A2T0Q4T9_9ACTN</name>
<feature type="transmembrane region" description="Helical" evidence="1">
    <location>
        <begin position="153"/>
        <end position="170"/>
    </location>
</feature>
<evidence type="ECO:0000256" key="1">
    <source>
        <dbReference type="SAM" id="Phobius"/>
    </source>
</evidence>
<feature type="transmembrane region" description="Helical" evidence="1">
    <location>
        <begin position="223"/>
        <end position="243"/>
    </location>
</feature>
<keyword evidence="3" id="KW-0808">Transferase</keyword>
<dbReference type="EMBL" id="PVZC01000004">
    <property type="protein sequence ID" value="PRX98721.1"/>
    <property type="molecule type" value="Genomic_DNA"/>
</dbReference>
<evidence type="ECO:0000259" key="2">
    <source>
        <dbReference type="Pfam" id="PF01757"/>
    </source>
</evidence>
<dbReference type="PANTHER" id="PTHR36927:SF4">
    <property type="entry name" value="BLR5718 PROTEIN"/>
    <property type="match status" value="1"/>
</dbReference>
<feature type="transmembrane region" description="Helical" evidence="1">
    <location>
        <begin position="290"/>
        <end position="311"/>
    </location>
</feature>
<feature type="domain" description="Acyltransferase 3" evidence="2">
    <location>
        <begin position="25"/>
        <end position="372"/>
    </location>
</feature>
<dbReference type="Proteomes" id="UP000237846">
    <property type="component" value="Unassembled WGS sequence"/>
</dbReference>
<accession>A0A2T0Q4T9</accession>
<protein>
    <submittedName>
        <fullName evidence="3">Fucose 4-O-acetylase-like acetyltransferase</fullName>
    </submittedName>
</protein>
<gene>
    <name evidence="3" type="ORF">CLV72_104300</name>
</gene>
<organism evidence="3 4">
    <name type="scientific">Allonocardiopsis opalescens</name>
    <dbReference type="NCBI Taxonomy" id="1144618"/>
    <lineage>
        <taxon>Bacteria</taxon>
        <taxon>Bacillati</taxon>
        <taxon>Actinomycetota</taxon>
        <taxon>Actinomycetes</taxon>
        <taxon>Streptosporangiales</taxon>
        <taxon>Allonocardiopsis</taxon>
    </lineage>
</organism>
<feature type="transmembrane region" description="Helical" evidence="1">
    <location>
        <begin position="191"/>
        <end position="211"/>
    </location>
</feature>
<proteinExistence type="predicted"/>
<dbReference type="RefSeq" id="WP_106246123.1">
    <property type="nucleotide sequence ID" value="NZ_PVZC01000004.1"/>
</dbReference>
<feature type="transmembrane region" description="Helical" evidence="1">
    <location>
        <begin position="70"/>
        <end position="90"/>
    </location>
</feature>
<dbReference type="AlphaFoldDB" id="A0A2T0Q4T9"/>
<dbReference type="PANTHER" id="PTHR36927">
    <property type="entry name" value="BLR4337 PROTEIN"/>
    <property type="match status" value="1"/>
</dbReference>
<keyword evidence="1" id="KW-1133">Transmembrane helix</keyword>
<dbReference type="Pfam" id="PF01757">
    <property type="entry name" value="Acyl_transf_3"/>
    <property type="match status" value="1"/>
</dbReference>
<sequence length="386" mass="41527">MTAERTRPAPAPPPAAGAAPRRRLRYVDNLRVALTVLVVLHHVAITYGNLPVWYYHEPPADPSGTALDVFVLLNQSFFMGFFFLVSGYFVPGSLDRRGAGPFMRERLLRLGVPLLAFLILLRPLATLGLYLGLPDRAETPYWLFFLVSWDPGPLWFVEVLLVFSAVYALWHRFGRRRGADAAAGRGRAPRLLGLLGLLAVLTVATVLWRQLVPAGSMWPVVGLPTPYFLPQYAVLFAVGVLAYRKGWAEALPVRLGWAGLAGALAGVPLLIGATLYALATAGTGDQVGSALVAFGENLIAVGMVAALTVLFRARFDRQGPLGAFLSANAYAVYVLHALVVVGAGYALSWWEAPAVVKFAAASAISVPLCFAAAQAVRMLPGARRVL</sequence>